<gene>
    <name evidence="2" type="ORF">HYC85_009489</name>
</gene>
<dbReference type="PANTHER" id="PTHR33710:SF71">
    <property type="entry name" value="ENDONUCLEASE_EXONUCLEASE_PHOSPHATASE DOMAIN-CONTAINING PROTEIN"/>
    <property type="match status" value="1"/>
</dbReference>
<evidence type="ECO:0000313" key="2">
    <source>
        <dbReference type="EMBL" id="KAF5951545.1"/>
    </source>
</evidence>
<protein>
    <recommendedName>
        <fullName evidence="1">Endonuclease/exonuclease/phosphatase domain-containing protein</fullName>
    </recommendedName>
</protein>
<proteinExistence type="predicted"/>
<dbReference type="Pfam" id="PF03372">
    <property type="entry name" value="Exo_endo_phos"/>
    <property type="match status" value="1"/>
</dbReference>
<dbReference type="InterPro" id="IPR036691">
    <property type="entry name" value="Endo/exonu/phosph_ase_sf"/>
</dbReference>
<evidence type="ECO:0000313" key="3">
    <source>
        <dbReference type="Proteomes" id="UP000593564"/>
    </source>
</evidence>
<organism evidence="2 3">
    <name type="scientific">Camellia sinensis</name>
    <name type="common">Tea plant</name>
    <name type="synonym">Thea sinensis</name>
    <dbReference type="NCBI Taxonomy" id="4442"/>
    <lineage>
        <taxon>Eukaryota</taxon>
        <taxon>Viridiplantae</taxon>
        <taxon>Streptophyta</taxon>
        <taxon>Embryophyta</taxon>
        <taxon>Tracheophyta</taxon>
        <taxon>Spermatophyta</taxon>
        <taxon>Magnoliopsida</taxon>
        <taxon>eudicotyledons</taxon>
        <taxon>Gunneridae</taxon>
        <taxon>Pentapetalae</taxon>
        <taxon>asterids</taxon>
        <taxon>Ericales</taxon>
        <taxon>Theaceae</taxon>
        <taxon>Camellia</taxon>
    </lineage>
</organism>
<feature type="domain" description="Endonuclease/exonuclease/phosphatase" evidence="1">
    <location>
        <begin position="9"/>
        <end position="104"/>
    </location>
</feature>
<sequence>MYGSLFTLSRGQVWSLVEAKIQHFQKPFIIMGDLNQVRGWAEKLSSHRCTILGASAFNELIFRNRLVDLPSQGVWYTWCNNRKESDVVYERRDRVLASSSWVAAFTHFF</sequence>
<dbReference type="Gene3D" id="3.60.10.10">
    <property type="entry name" value="Endonuclease/exonuclease/phosphatase"/>
    <property type="match status" value="1"/>
</dbReference>
<dbReference type="EMBL" id="JACBKZ010000004">
    <property type="protein sequence ID" value="KAF5951545.1"/>
    <property type="molecule type" value="Genomic_DNA"/>
</dbReference>
<comment type="caution">
    <text evidence="2">The sequence shown here is derived from an EMBL/GenBank/DDBJ whole genome shotgun (WGS) entry which is preliminary data.</text>
</comment>
<dbReference type="SUPFAM" id="SSF56219">
    <property type="entry name" value="DNase I-like"/>
    <property type="match status" value="1"/>
</dbReference>
<evidence type="ECO:0000259" key="1">
    <source>
        <dbReference type="Pfam" id="PF03372"/>
    </source>
</evidence>
<dbReference type="GO" id="GO:0003824">
    <property type="term" value="F:catalytic activity"/>
    <property type="evidence" value="ECO:0007669"/>
    <property type="project" value="InterPro"/>
</dbReference>
<dbReference type="InterPro" id="IPR005135">
    <property type="entry name" value="Endo/exonuclease/phosphatase"/>
</dbReference>
<reference evidence="3" key="1">
    <citation type="journal article" date="2020" name="Nat. Commun.">
        <title>Genome assembly of wild tea tree DASZ reveals pedigree and selection history of tea varieties.</title>
        <authorList>
            <person name="Zhang W."/>
            <person name="Zhang Y."/>
            <person name="Qiu H."/>
            <person name="Guo Y."/>
            <person name="Wan H."/>
            <person name="Zhang X."/>
            <person name="Scossa F."/>
            <person name="Alseekh S."/>
            <person name="Zhang Q."/>
            <person name="Wang P."/>
            <person name="Xu L."/>
            <person name="Schmidt M.H."/>
            <person name="Jia X."/>
            <person name="Li D."/>
            <person name="Zhu A."/>
            <person name="Guo F."/>
            <person name="Chen W."/>
            <person name="Ni D."/>
            <person name="Usadel B."/>
            <person name="Fernie A.R."/>
            <person name="Wen W."/>
        </authorList>
    </citation>
    <scope>NUCLEOTIDE SEQUENCE [LARGE SCALE GENOMIC DNA]</scope>
    <source>
        <strain evidence="3">cv. G240</strain>
    </source>
</reference>
<dbReference type="AlphaFoldDB" id="A0A7J7HG08"/>
<dbReference type="PANTHER" id="PTHR33710">
    <property type="entry name" value="BNAC02G09200D PROTEIN"/>
    <property type="match status" value="1"/>
</dbReference>
<accession>A0A7J7HG08</accession>
<reference evidence="2 3" key="2">
    <citation type="submission" date="2020-07" db="EMBL/GenBank/DDBJ databases">
        <title>Genome assembly of wild tea tree DASZ reveals pedigree and selection history of tea varieties.</title>
        <authorList>
            <person name="Zhang W."/>
        </authorList>
    </citation>
    <scope>NUCLEOTIDE SEQUENCE [LARGE SCALE GENOMIC DNA]</scope>
    <source>
        <strain evidence="3">cv. G240</strain>
        <tissue evidence="2">Leaf</tissue>
    </source>
</reference>
<name>A0A7J7HG08_CAMSI</name>
<keyword evidence="3" id="KW-1185">Reference proteome</keyword>
<dbReference type="Proteomes" id="UP000593564">
    <property type="component" value="Unassembled WGS sequence"/>
</dbReference>